<accession>A0A1Y1XK27</accession>
<evidence type="ECO:0000313" key="2">
    <source>
        <dbReference type="EMBL" id="ORX86110.1"/>
    </source>
</evidence>
<reference evidence="2 3" key="1">
    <citation type="submission" date="2016-08" db="EMBL/GenBank/DDBJ databases">
        <title>A Parts List for Fungal Cellulosomes Revealed by Comparative Genomics.</title>
        <authorList>
            <consortium name="DOE Joint Genome Institute"/>
            <person name="Haitjema C.H."/>
            <person name="Gilmore S.P."/>
            <person name="Henske J.K."/>
            <person name="Solomon K.V."/>
            <person name="De Groot R."/>
            <person name="Kuo A."/>
            <person name="Mondo S.J."/>
            <person name="Salamov A.A."/>
            <person name="Labutti K."/>
            <person name="Zhao Z."/>
            <person name="Chiniquy J."/>
            <person name="Barry K."/>
            <person name="Brewer H.M."/>
            <person name="Purvine S.O."/>
            <person name="Wright A.T."/>
            <person name="Boxma B."/>
            <person name="Van Alen T."/>
            <person name="Hackstein J.H."/>
            <person name="Baker S.E."/>
            <person name="Grigoriev I.V."/>
            <person name="O'Malley M.A."/>
        </authorList>
    </citation>
    <scope>NUCLEOTIDE SEQUENCE [LARGE SCALE GENOMIC DNA]</scope>
    <source>
        <strain evidence="2 3">S4</strain>
    </source>
</reference>
<dbReference type="Proteomes" id="UP000193944">
    <property type="component" value="Unassembled WGS sequence"/>
</dbReference>
<keyword evidence="3" id="KW-1185">Reference proteome</keyword>
<proteinExistence type="predicted"/>
<name>A0A1Y1XK27_9FUNG</name>
<evidence type="ECO:0000313" key="3">
    <source>
        <dbReference type="Proteomes" id="UP000193944"/>
    </source>
</evidence>
<protein>
    <recommendedName>
        <fullName evidence="1">Protein NO VEIN C-terminal domain-containing protein</fullName>
    </recommendedName>
</protein>
<dbReference type="AlphaFoldDB" id="A0A1Y1XK27"/>
<sequence>MIQKIIENYSNITNLSYYLGENNELTIYYLKEYTSFSSEGKIIPNQNGKLCKLESLYNDGSLDRYSQEYVEIPDELKYVAKLLGDDIKDILVHKKMGRICSLDKSYEEVCNNIDNHIIDKFNDNENKNNQDFKIAAQYIIEEYFDSNSDRKAKTNFPNTYLKKDDITLNVIYDKKTRKNMNDFGKKYGENSISTLLKNENIVKEIINGELTDEKYNNLKKFEKEYSEKEINCILSQPELIKRMINEKNNNASLSISRTLSVSEKVEIKGTSMNNINELIFSIPSSSVSSNDSSSSSFSSPVKNNSEKVYVSFSNGMVSEQKTYYRNIFSTIIEYGDDFDFDNPINKRTGMCGEAYIYKLLKQSGEFRDVKWNMLNENGIGQLLEYKGDVYHVIEDGSHYDILCITEDGRKIYIEVKSTVGVFGNKIPFYISQKQIEMMKQIEYPNEYVLALVFNVMNNPVHFFMTLRNNIANKRIC</sequence>
<comment type="caution">
    <text evidence="2">The sequence shown here is derived from an EMBL/GenBank/DDBJ whole genome shotgun (WGS) entry which is preliminary data.</text>
</comment>
<gene>
    <name evidence="2" type="ORF">BCR32DRAFT_265197</name>
</gene>
<dbReference type="InterPro" id="IPR024975">
    <property type="entry name" value="NOV_C"/>
</dbReference>
<evidence type="ECO:0000259" key="1">
    <source>
        <dbReference type="Pfam" id="PF13020"/>
    </source>
</evidence>
<organism evidence="2 3">
    <name type="scientific">Anaeromyces robustus</name>
    <dbReference type="NCBI Taxonomy" id="1754192"/>
    <lineage>
        <taxon>Eukaryota</taxon>
        <taxon>Fungi</taxon>
        <taxon>Fungi incertae sedis</taxon>
        <taxon>Chytridiomycota</taxon>
        <taxon>Chytridiomycota incertae sedis</taxon>
        <taxon>Neocallimastigomycetes</taxon>
        <taxon>Neocallimastigales</taxon>
        <taxon>Neocallimastigaceae</taxon>
        <taxon>Anaeromyces</taxon>
    </lineage>
</organism>
<dbReference type="EMBL" id="MCFG01000025">
    <property type="protein sequence ID" value="ORX86110.1"/>
    <property type="molecule type" value="Genomic_DNA"/>
</dbReference>
<feature type="domain" description="Protein NO VEIN C-terminal" evidence="1">
    <location>
        <begin position="389"/>
        <end position="460"/>
    </location>
</feature>
<reference evidence="2 3" key="2">
    <citation type="submission" date="2016-08" db="EMBL/GenBank/DDBJ databases">
        <title>Pervasive Adenine N6-methylation of Active Genes in Fungi.</title>
        <authorList>
            <consortium name="DOE Joint Genome Institute"/>
            <person name="Mondo S.J."/>
            <person name="Dannebaum R.O."/>
            <person name="Kuo R.C."/>
            <person name="Labutti K."/>
            <person name="Haridas S."/>
            <person name="Kuo A."/>
            <person name="Salamov A."/>
            <person name="Ahrendt S.R."/>
            <person name="Lipzen A."/>
            <person name="Sullivan W."/>
            <person name="Andreopoulos W.B."/>
            <person name="Clum A."/>
            <person name="Lindquist E."/>
            <person name="Daum C."/>
            <person name="Ramamoorthy G.K."/>
            <person name="Gryganskyi A."/>
            <person name="Culley D."/>
            <person name="Magnuson J.K."/>
            <person name="James T.Y."/>
            <person name="O'Malley M.A."/>
            <person name="Stajich J.E."/>
            <person name="Spatafora J.W."/>
            <person name="Visel A."/>
            <person name="Grigoriev I.V."/>
        </authorList>
    </citation>
    <scope>NUCLEOTIDE SEQUENCE [LARGE SCALE GENOMIC DNA]</scope>
    <source>
        <strain evidence="2 3">S4</strain>
    </source>
</reference>
<dbReference type="OrthoDB" id="10403322at2759"/>
<dbReference type="Pfam" id="PF13020">
    <property type="entry name" value="NOV_C"/>
    <property type="match status" value="1"/>
</dbReference>